<dbReference type="InterPro" id="IPR050364">
    <property type="entry name" value="Cytochrome_P450_fung"/>
</dbReference>
<dbReference type="CDD" id="cd11065">
    <property type="entry name" value="CYP64-like"/>
    <property type="match status" value="1"/>
</dbReference>
<evidence type="ECO:0000256" key="7">
    <source>
        <dbReference type="ARBA" id="ARBA00023033"/>
    </source>
</evidence>
<name>A0AAN6F8U4_9PEZI</name>
<dbReference type="InterPro" id="IPR001128">
    <property type="entry name" value="Cyt_P450"/>
</dbReference>
<dbReference type="GO" id="GO:0004497">
    <property type="term" value="F:monooxygenase activity"/>
    <property type="evidence" value="ECO:0007669"/>
    <property type="project" value="UniProtKB-KW"/>
</dbReference>
<dbReference type="EMBL" id="JASUXU010000080">
    <property type="protein sequence ID" value="KAK0309651.1"/>
    <property type="molecule type" value="Genomic_DNA"/>
</dbReference>
<dbReference type="Proteomes" id="UP001168146">
    <property type="component" value="Unassembled WGS sequence"/>
</dbReference>
<dbReference type="PRINTS" id="PR00463">
    <property type="entry name" value="EP450I"/>
</dbReference>
<dbReference type="AlphaFoldDB" id="A0AAN6F8U4"/>
<dbReference type="GO" id="GO:0016705">
    <property type="term" value="F:oxidoreductase activity, acting on paired donors, with incorporation or reduction of molecular oxygen"/>
    <property type="evidence" value="ECO:0007669"/>
    <property type="project" value="InterPro"/>
</dbReference>
<dbReference type="InterPro" id="IPR002401">
    <property type="entry name" value="Cyt_P450_E_grp-I"/>
</dbReference>
<dbReference type="GO" id="GO:0005506">
    <property type="term" value="F:iron ion binding"/>
    <property type="evidence" value="ECO:0007669"/>
    <property type="project" value="InterPro"/>
</dbReference>
<accession>A0AAN6F8U4</accession>
<evidence type="ECO:0000256" key="6">
    <source>
        <dbReference type="ARBA" id="ARBA00023004"/>
    </source>
</evidence>
<gene>
    <name evidence="9" type="ORF">LTR82_015140</name>
</gene>
<keyword evidence="5" id="KW-0560">Oxidoreductase</keyword>
<dbReference type="SUPFAM" id="SSF48264">
    <property type="entry name" value="Cytochrome P450"/>
    <property type="match status" value="1"/>
</dbReference>
<sequence length="361" mass="41190">MLSTSDFADRFHRYSSSLVFCLAYGRRLTRGDEDEAKSIDRVMESFTYAARVGTWIVDALPFLNYLPPFVAPRKRYGAKLHAFEADLYQKNLDSAEKSLSWNWAKQVRSMKEIQGMSDLEIAYDVGIIYEAGSDTTKMAMEVFVMAAVLFPSVVAKAQRELDSVVGKNRLPTFEDRDDLPYIQAVVKEVLRWRPVSAGGIPHATTQEDQYMGYGIPKGATVIGNHWSIHLDEELYQHPYSFEPMRWIENPDLPLHAFGFGRRVCTGQHIAKNSLFINVSRLLWGFDIEYVYEECNAYKVRCEIDPFSMTQGFNSRPMPFKASFSVRSAKVEDVITTSWAEAEKDADVLLKKIRQEQGKPNA</sequence>
<dbReference type="InterPro" id="IPR036396">
    <property type="entry name" value="Cyt_P450_sf"/>
</dbReference>
<keyword evidence="3 8" id="KW-0349">Heme</keyword>
<evidence type="ECO:0000256" key="4">
    <source>
        <dbReference type="ARBA" id="ARBA00022723"/>
    </source>
</evidence>
<evidence type="ECO:0000313" key="9">
    <source>
        <dbReference type="EMBL" id="KAK0309651.1"/>
    </source>
</evidence>
<organism evidence="9 10">
    <name type="scientific">Friedmanniomyces endolithicus</name>
    <dbReference type="NCBI Taxonomy" id="329885"/>
    <lineage>
        <taxon>Eukaryota</taxon>
        <taxon>Fungi</taxon>
        <taxon>Dikarya</taxon>
        <taxon>Ascomycota</taxon>
        <taxon>Pezizomycotina</taxon>
        <taxon>Dothideomycetes</taxon>
        <taxon>Dothideomycetidae</taxon>
        <taxon>Mycosphaerellales</taxon>
        <taxon>Teratosphaeriaceae</taxon>
        <taxon>Friedmanniomyces</taxon>
    </lineage>
</organism>
<dbReference type="Pfam" id="PF00067">
    <property type="entry name" value="p450"/>
    <property type="match status" value="1"/>
</dbReference>
<evidence type="ECO:0000256" key="8">
    <source>
        <dbReference type="PIRSR" id="PIRSR602401-1"/>
    </source>
</evidence>
<comment type="caution">
    <text evidence="9">The sequence shown here is derived from an EMBL/GenBank/DDBJ whole genome shotgun (WGS) entry which is preliminary data.</text>
</comment>
<evidence type="ECO:0000313" key="10">
    <source>
        <dbReference type="Proteomes" id="UP001168146"/>
    </source>
</evidence>
<evidence type="ECO:0000256" key="3">
    <source>
        <dbReference type="ARBA" id="ARBA00022617"/>
    </source>
</evidence>
<keyword evidence="7" id="KW-0503">Monooxygenase</keyword>
<keyword evidence="6 8" id="KW-0408">Iron</keyword>
<reference evidence="9" key="1">
    <citation type="submission" date="2021-12" db="EMBL/GenBank/DDBJ databases">
        <title>Black yeast isolated from Biological Soil Crust.</title>
        <authorList>
            <person name="Kurbessoian T."/>
        </authorList>
    </citation>
    <scope>NUCLEOTIDE SEQUENCE</scope>
    <source>
        <strain evidence="9">CCFEE 5208</strain>
    </source>
</reference>
<evidence type="ECO:0000256" key="2">
    <source>
        <dbReference type="ARBA" id="ARBA00010617"/>
    </source>
</evidence>
<evidence type="ECO:0008006" key="11">
    <source>
        <dbReference type="Google" id="ProtNLM"/>
    </source>
</evidence>
<evidence type="ECO:0000256" key="1">
    <source>
        <dbReference type="ARBA" id="ARBA00001971"/>
    </source>
</evidence>
<dbReference type="GO" id="GO:0020037">
    <property type="term" value="F:heme binding"/>
    <property type="evidence" value="ECO:0007669"/>
    <property type="project" value="InterPro"/>
</dbReference>
<protein>
    <recommendedName>
        <fullName evidence="11">Cytochrome P450</fullName>
    </recommendedName>
</protein>
<dbReference type="PANTHER" id="PTHR46300">
    <property type="entry name" value="P450, PUTATIVE (EUROFUNG)-RELATED-RELATED"/>
    <property type="match status" value="1"/>
</dbReference>
<dbReference type="PRINTS" id="PR00385">
    <property type="entry name" value="P450"/>
</dbReference>
<comment type="similarity">
    <text evidence="2">Belongs to the cytochrome P450 family.</text>
</comment>
<comment type="cofactor">
    <cofactor evidence="1 8">
        <name>heme</name>
        <dbReference type="ChEBI" id="CHEBI:30413"/>
    </cofactor>
</comment>
<keyword evidence="4 8" id="KW-0479">Metal-binding</keyword>
<dbReference type="PANTHER" id="PTHR46300:SF1">
    <property type="entry name" value="P450, PUTATIVE (EUROFUNG)-RELATED"/>
    <property type="match status" value="1"/>
</dbReference>
<dbReference type="Gene3D" id="1.10.630.10">
    <property type="entry name" value="Cytochrome P450"/>
    <property type="match status" value="1"/>
</dbReference>
<evidence type="ECO:0000256" key="5">
    <source>
        <dbReference type="ARBA" id="ARBA00023002"/>
    </source>
</evidence>
<feature type="binding site" description="axial binding residue" evidence="8">
    <location>
        <position position="264"/>
    </location>
    <ligand>
        <name>heme</name>
        <dbReference type="ChEBI" id="CHEBI:30413"/>
    </ligand>
    <ligandPart>
        <name>Fe</name>
        <dbReference type="ChEBI" id="CHEBI:18248"/>
    </ligandPart>
</feature>
<proteinExistence type="inferred from homology"/>